<dbReference type="EMBL" id="JADLRE010000020">
    <property type="protein sequence ID" value="MBF6228193.1"/>
    <property type="molecule type" value="Genomic_DNA"/>
</dbReference>
<dbReference type="Pfam" id="PF05257">
    <property type="entry name" value="CHAP"/>
    <property type="match status" value="1"/>
</dbReference>
<organism evidence="3 4">
    <name type="scientific">Nocardia abscessus</name>
    <dbReference type="NCBI Taxonomy" id="120957"/>
    <lineage>
        <taxon>Bacteria</taxon>
        <taxon>Bacillati</taxon>
        <taxon>Actinomycetota</taxon>
        <taxon>Actinomycetes</taxon>
        <taxon>Mycobacteriales</taxon>
        <taxon>Nocardiaceae</taxon>
        <taxon>Nocardia</taxon>
    </lineage>
</organism>
<protein>
    <submittedName>
        <fullName evidence="3">CHAP domain-containing protein</fullName>
    </submittedName>
</protein>
<dbReference type="Gene3D" id="3.90.1720.10">
    <property type="entry name" value="endopeptidase domain like (from Nostoc punctiforme)"/>
    <property type="match status" value="1"/>
</dbReference>
<sequence length="398" mass="43182">MDRAGWRAGMTTLADIDLEDLPHPKYASAGLNAVVDAANAYMQNSVVLFASGWDGGQPDMIAWLAEQKLLSADGRELTEDGAQTLDPGSSVLTGKYDDKRGAILDKASQLRKQNTGVNQRAIASFDTSNKAFQDVKGIVAGLKAELSREPGEHQLTRLPDGNLHLTPAEENRLLQLILEAVDRVHSTIEDADSGMRRDAGNIYEMMPDLPRNPYGNAPDAGSRAPWAPTASNATWSRGTGTRDDILAKAQEQLALGVTERGGNNVPMFRGPDGKWYKAPYNINDAWCAAFSTWTWEQAGYNVDWTNPNYVPSIWNDAKHMGLAGNIASAREGDMIIFDWEGDGTPDHVGIVKSVDPNTGRITTIEGNSSDRLQSNSYDRNAGSLVGVVRPPSNDTARV</sequence>
<feature type="compositionally biased region" description="Polar residues" evidence="1">
    <location>
        <begin position="229"/>
        <end position="239"/>
    </location>
</feature>
<accession>A0ABS0CIC7</accession>
<dbReference type="Proteomes" id="UP000807309">
    <property type="component" value="Unassembled WGS sequence"/>
</dbReference>
<comment type="caution">
    <text evidence="3">The sequence shown here is derived from an EMBL/GenBank/DDBJ whole genome shotgun (WGS) entry which is preliminary data.</text>
</comment>
<dbReference type="InterPro" id="IPR007921">
    <property type="entry name" value="CHAP_dom"/>
</dbReference>
<evidence type="ECO:0000259" key="2">
    <source>
        <dbReference type="Pfam" id="PF05257"/>
    </source>
</evidence>
<gene>
    <name evidence="3" type="ORF">IU470_24185</name>
</gene>
<proteinExistence type="predicted"/>
<feature type="domain" description="Peptidase C51" evidence="2">
    <location>
        <begin position="283"/>
        <end position="367"/>
    </location>
</feature>
<dbReference type="SUPFAM" id="SSF54001">
    <property type="entry name" value="Cysteine proteinases"/>
    <property type="match status" value="1"/>
</dbReference>
<evidence type="ECO:0000313" key="4">
    <source>
        <dbReference type="Proteomes" id="UP000807309"/>
    </source>
</evidence>
<feature type="region of interest" description="Disordered" evidence="1">
    <location>
        <begin position="218"/>
        <end position="239"/>
    </location>
</feature>
<keyword evidence="4" id="KW-1185">Reference proteome</keyword>
<dbReference type="RefSeq" id="WP_195035107.1">
    <property type="nucleotide sequence ID" value="NZ_JADLRE010000020.1"/>
</dbReference>
<dbReference type="InterPro" id="IPR038765">
    <property type="entry name" value="Papain-like_cys_pep_sf"/>
</dbReference>
<name>A0ABS0CIC7_9NOCA</name>
<evidence type="ECO:0000313" key="3">
    <source>
        <dbReference type="EMBL" id="MBF6228193.1"/>
    </source>
</evidence>
<reference evidence="3 4" key="1">
    <citation type="submission" date="2020-10" db="EMBL/GenBank/DDBJ databases">
        <title>Identification of Nocardia species via Next-generation sequencing and recognition of intraspecies genetic diversity.</title>
        <authorList>
            <person name="Li P."/>
            <person name="Li P."/>
            <person name="Lu B."/>
        </authorList>
    </citation>
    <scope>NUCLEOTIDE SEQUENCE [LARGE SCALE GENOMIC DNA]</scope>
    <source>
        <strain evidence="3 4">N-11</strain>
    </source>
</reference>
<evidence type="ECO:0000256" key="1">
    <source>
        <dbReference type="SAM" id="MobiDB-lite"/>
    </source>
</evidence>